<dbReference type="OrthoDB" id="7929489at2"/>
<feature type="domain" description="PilZ" evidence="2">
    <location>
        <begin position="23"/>
        <end position="76"/>
    </location>
</feature>
<dbReference type="Proteomes" id="UP000321172">
    <property type="component" value="Chromosome"/>
</dbReference>
<name>A0A5B8S4L7_9SPHN</name>
<keyword evidence="4" id="KW-1185">Reference proteome</keyword>
<dbReference type="AlphaFoldDB" id="A0A5B8S4L7"/>
<evidence type="ECO:0000313" key="4">
    <source>
        <dbReference type="Proteomes" id="UP000321172"/>
    </source>
</evidence>
<evidence type="ECO:0000256" key="1">
    <source>
        <dbReference type="SAM" id="MobiDB-lite"/>
    </source>
</evidence>
<feature type="domain" description="PilZ" evidence="2">
    <location>
        <begin position="116"/>
        <end position="195"/>
    </location>
</feature>
<dbReference type="Pfam" id="PF07238">
    <property type="entry name" value="PilZ"/>
    <property type="match status" value="2"/>
</dbReference>
<accession>A0A5B8S4L7</accession>
<organism evidence="3 4">
    <name type="scientific">Novosphingobium ginsenosidimutans</name>
    <dbReference type="NCBI Taxonomy" id="1176536"/>
    <lineage>
        <taxon>Bacteria</taxon>
        <taxon>Pseudomonadati</taxon>
        <taxon>Pseudomonadota</taxon>
        <taxon>Alphaproteobacteria</taxon>
        <taxon>Sphingomonadales</taxon>
        <taxon>Sphingomonadaceae</taxon>
        <taxon>Novosphingobium</taxon>
    </lineage>
</organism>
<protein>
    <submittedName>
        <fullName evidence="3">PilZ domain-containing protein</fullName>
    </submittedName>
</protein>
<reference evidence="3 4" key="1">
    <citation type="journal article" date="2013" name="J. Microbiol. Biotechnol.">
        <title>Novosphingobium ginsenosidimutans sp. nov., with the ability to convert ginsenoside.</title>
        <authorList>
            <person name="Kim J.K."/>
            <person name="He D."/>
            <person name="Liu Q.M."/>
            <person name="Park H.Y."/>
            <person name="Jung M.S."/>
            <person name="Yoon M.H."/>
            <person name="Kim S.C."/>
            <person name="Im W.T."/>
        </authorList>
    </citation>
    <scope>NUCLEOTIDE SEQUENCE [LARGE SCALE GENOMIC DNA]</scope>
    <source>
        <strain evidence="3 4">FW-6</strain>
    </source>
</reference>
<evidence type="ECO:0000313" key="3">
    <source>
        <dbReference type="EMBL" id="QEA16114.1"/>
    </source>
</evidence>
<evidence type="ECO:0000259" key="2">
    <source>
        <dbReference type="Pfam" id="PF07238"/>
    </source>
</evidence>
<sequence>MIRRTRRTSRAMPNQAPSDPAELRAAPRSSLMLRTAKVVCQSGEYPCLVRDVSAGGVGLRFFHDVPPETRIFLQLANGAVYPIERAWVRDYEAGYRAANEIDVDEFIAEPSPHNHRAIRFRLERPVLVTIDGRDCRARLLDVSRTGAKLRADREWPQGAFVRVEFIGFPVRYGHVLWRKGVEHGIVFQDTMSLADLARHLLAVQPYPDDPPEAQGTKGWAVRAA</sequence>
<proteinExistence type="predicted"/>
<dbReference type="SUPFAM" id="SSF141371">
    <property type="entry name" value="PilZ domain-like"/>
    <property type="match status" value="2"/>
</dbReference>
<dbReference type="GO" id="GO:0035438">
    <property type="term" value="F:cyclic-di-GMP binding"/>
    <property type="evidence" value="ECO:0007669"/>
    <property type="project" value="InterPro"/>
</dbReference>
<dbReference type="InterPro" id="IPR009875">
    <property type="entry name" value="PilZ_domain"/>
</dbReference>
<gene>
    <name evidence="3" type="ORF">FRF71_08190</name>
</gene>
<dbReference type="KEGG" id="ngf:FRF71_08190"/>
<feature type="region of interest" description="Disordered" evidence="1">
    <location>
        <begin position="1"/>
        <end position="25"/>
    </location>
</feature>
<dbReference type="EMBL" id="CP042345">
    <property type="protein sequence ID" value="QEA16114.1"/>
    <property type="molecule type" value="Genomic_DNA"/>
</dbReference>